<dbReference type="Proteomes" id="UP000035721">
    <property type="component" value="Unassembled WGS sequence"/>
</dbReference>
<dbReference type="InterPro" id="IPR011701">
    <property type="entry name" value="MFS"/>
</dbReference>
<organism evidence="9 10">
    <name type="scientific">Nostocoides japonicum T1-X7</name>
    <dbReference type="NCBI Taxonomy" id="1194083"/>
    <lineage>
        <taxon>Bacteria</taxon>
        <taxon>Bacillati</taxon>
        <taxon>Actinomycetota</taxon>
        <taxon>Actinomycetes</taxon>
        <taxon>Micrococcales</taxon>
        <taxon>Intrasporangiaceae</taxon>
        <taxon>Nostocoides</taxon>
    </lineage>
</organism>
<keyword evidence="6 7" id="KW-0472">Membrane</keyword>
<dbReference type="GO" id="GO:0022857">
    <property type="term" value="F:transmembrane transporter activity"/>
    <property type="evidence" value="ECO:0007669"/>
    <property type="project" value="InterPro"/>
</dbReference>
<feature type="transmembrane region" description="Helical" evidence="7">
    <location>
        <begin position="93"/>
        <end position="112"/>
    </location>
</feature>
<evidence type="ECO:0000256" key="5">
    <source>
        <dbReference type="ARBA" id="ARBA00022989"/>
    </source>
</evidence>
<feature type="transmembrane region" description="Helical" evidence="7">
    <location>
        <begin position="417"/>
        <end position="436"/>
    </location>
</feature>
<feature type="transmembrane region" description="Helical" evidence="7">
    <location>
        <begin position="374"/>
        <end position="396"/>
    </location>
</feature>
<dbReference type="EMBL" id="CAJB01000035">
    <property type="protein sequence ID" value="CCH76471.1"/>
    <property type="molecule type" value="Genomic_DNA"/>
</dbReference>
<dbReference type="Pfam" id="PF07690">
    <property type="entry name" value="MFS_1"/>
    <property type="match status" value="1"/>
</dbReference>
<feature type="transmembrane region" description="Helical" evidence="7">
    <location>
        <begin position="151"/>
        <end position="173"/>
    </location>
</feature>
<feature type="transmembrane region" description="Helical" evidence="7">
    <location>
        <begin position="212"/>
        <end position="232"/>
    </location>
</feature>
<dbReference type="InterPro" id="IPR020846">
    <property type="entry name" value="MFS_dom"/>
</dbReference>
<dbReference type="CDD" id="cd17321">
    <property type="entry name" value="MFS_MMR_MDR_like"/>
    <property type="match status" value="1"/>
</dbReference>
<gene>
    <name evidence="9" type="ORF">BN12_130010</name>
</gene>
<evidence type="ECO:0000256" key="7">
    <source>
        <dbReference type="SAM" id="Phobius"/>
    </source>
</evidence>
<feature type="transmembrane region" description="Helical" evidence="7">
    <location>
        <begin position="23"/>
        <end position="45"/>
    </location>
</feature>
<name>A0A077LTF3_9MICO</name>
<feature type="transmembrane region" description="Helical" evidence="7">
    <location>
        <begin position="65"/>
        <end position="84"/>
    </location>
</feature>
<reference evidence="9 10" key="1">
    <citation type="journal article" date="2013" name="ISME J.">
        <title>A metabolic model for members of the genus Tetrasphaera involved in enhanced biological phosphorus removal.</title>
        <authorList>
            <person name="Kristiansen R."/>
            <person name="Nguyen H.T.T."/>
            <person name="Saunders A.M."/>
            <person name="Nielsen J.L."/>
            <person name="Wimmer R."/>
            <person name="Le V.Q."/>
            <person name="McIlroy S.J."/>
            <person name="Petrovski S."/>
            <person name="Seviour R.J."/>
            <person name="Calteau A."/>
            <person name="Nielsen K.L."/>
            <person name="Nielsen P.H."/>
        </authorList>
    </citation>
    <scope>NUCLEOTIDE SEQUENCE [LARGE SCALE GENOMIC DNA]</scope>
    <source>
        <strain evidence="9 10">T1-X7</strain>
    </source>
</reference>
<evidence type="ECO:0000256" key="2">
    <source>
        <dbReference type="ARBA" id="ARBA00022448"/>
    </source>
</evidence>
<evidence type="ECO:0000256" key="3">
    <source>
        <dbReference type="ARBA" id="ARBA00022475"/>
    </source>
</evidence>
<dbReference type="NCBIfam" id="TIGR00711">
    <property type="entry name" value="efflux_EmrB"/>
    <property type="match status" value="1"/>
</dbReference>
<keyword evidence="2" id="KW-0813">Transport</keyword>
<dbReference type="STRING" id="1194083.BN12_130010"/>
<comment type="subcellular location">
    <subcellularLocation>
        <location evidence="1">Cell membrane</location>
        <topology evidence="1">Multi-pass membrane protein</topology>
    </subcellularLocation>
</comment>
<feature type="transmembrane region" description="Helical" evidence="7">
    <location>
        <begin position="317"/>
        <end position="334"/>
    </location>
</feature>
<feature type="transmembrane region" description="Helical" evidence="7">
    <location>
        <begin position="244"/>
        <end position="261"/>
    </location>
</feature>
<comment type="caution">
    <text evidence="9">The sequence shown here is derived from an EMBL/GenBank/DDBJ whole genome shotgun (WGS) entry which is preliminary data.</text>
</comment>
<proteinExistence type="predicted"/>
<dbReference type="AlphaFoldDB" id="A0A077LTF3"/>
<dbReference type="SUPFAM" id="SSF103473">
    <property type="entry name" value="MFS general substrate transporter"/>
    <property type="match status" value="1"/>
</dbReference>
<dbReference type="OrthoDB" id="9781469at2"/>
<evidence type="ECO:0000313" key="10">
    <source>
        <dbReference type="Proteomes" id="UP000035721"/>
    </source>
</evidence>
<feature type="transmembrane region" description="Helical" evidence="7">
    <location>
        <begin position="488"/>
        <end position="510"/>
    </location>
</feature>
<feature type="transmembrane region" description="Helical" evidence="7">
    <location>
        <begin position="179"/>
        <end position="200"/>
    </location>
</feature>
<accession>A0A077LTF3</accession>
<evidence type="ECO:0000256" key="6">
    <source>
        <dbReference type="ARBA" id="ARBA00023136"/>
    </source>
</evidence>
<dbReference type="PROSITE" id="PS50850">
    <property type="entry name" value="MFS"/>
    <property type="match status" value="1"/>
</dbReference>
<evidence type="ECO:0000256" key="1">
    <source>
        <dbReference type="ARBA" id="ARBA00004651"/>
    </source>
</evidence>
<dbReference type="PRINTS" id="PR01036">
    <property type="entry name" value="TCRTETB"/>
</dbReference>
<dbReference type="PANTHER" id="PTHR42718:SF46">
    <property type="entry name" value="BLR6921 PROTEIN"/>
    <property type="match status" value="1"/>
</dbReference>
<feature type="domain" description="Major facilitator superfamily (MFS) profile" evidence="8">
    <location>
        <begin position="27"/>
        <end position="514"/>
    </location>
</feature>
<feature type="transmembrane region" description="Helical" evidence="7">
    <location>
        <begin position="282"/>
        <end position="305"/>
    </location>
</feature>
<dbReference type="InterPro" id="IPR036259">
    <property type="entry name" value="MFS_trans_sf"/>
</dbReference>
<protein>
    <submittedName>
        <fullName evidence="9">Putative Multidrug resistance protein stp</fullName>
    </submittedName>
</protein>
<evidence type="ECO:0000256" key="4">
    <source>
        <dbReference type="ARBA" id="ARBA00022692"/>
    </source>
</evidence>
<keyword evidence="4 7" id="KW-0812">Transmembrane</keyword>
<dbReference type="PANTHER" id="PTHR42718">
    <property type="entry name" value="MAJOR FACILITATOR SUPERFAMILY MULTIDRUG TRANSPORTER MFSC"/>
    <property type="match status" value="1"/>
</dbReference>
<feature type="transmembrane region" description="Helical" evidence="7">
    <location>
        <begin position="341"/>
        <end position="362"/>
    </location>
</feature>
<dbReference type="GO" id="GO:0005886">
    <property type="term" value="C:plasma membrane"/>
    <property type="evidence" value="ECO:0007669"/>
    <property type="project" value="UniProtKB-SubCell"/>
</dbReference>
<dbReference type="RefSeq" id="WP_048549937.1">
    <property type="nucleotide sequence ID" value="NZ_HF570958.1"/>
</dbReference>
<dbReference type="InterPro" id="IPR004638">
    <property type="entry name" value="EmrB-like"/>
</dbReference>
<sequence>MSVFMPAAPGRSRRRLDDPPGRFRRWTLLLMCVATFMIQLDVTVVNVALPRIQDGLGMGTGGLEWVIGAYALSLAALIPVGGALGDHYGRKRVFLAGMSVFTLGSIACAIARTPMQLVVARAVQGVGGAAMLALTLSIITETFPAASRAGAIGTWAAVGGTGFGVGPAAGGVLLTSFGWASVFWVNVPFGVAGIVGTALVVRESRNPHSRRLDVLGVLLSAAGLVGATLGLIEAASHPWDSAMVSVPLVLGIGLLVAFALWQRHTPDAMVPARLLRARSFRVAATVYLLSYMTFSATLFYVSLLYQDVVGWSVLRTGLSWLCMNAPFLLLAQLAGRLERRFTPVALVSSGCAIGAVGIAALASAGPTSPFALTAVGYVLSGAGFGMLVPALTHCAMRDVPAGVSGAASAVLNASRQIGTSVGLAVLGTVGVSATIADWSARTAHLSVAEQAAAHAQAHQVAGARIDAVVRALGPAYRHPAAQSFAHGYHLAVGCGAGCLAVAAAIAILGLRRGS</sequence>
<keyword evidence="3" id="KW-1003">Cell membrane</keyword>
<dbReference type="Gene3D" id="1.20.1250.20">
    <property type="entry name" value="MFS general substrate transporter like domains"/>
    <property type="match status" value="2"/>
</dbReference>
<keyword evidence="5 7" id="KW-1133">Transmembrane helix</keyword>
<feature type="transmembrane region" description="Helical" evidence="7">
    <location>
        <begin position="118"/>
        <end position="139"/>
    </location>
</feature>
<keyword evidence="10" id="KW-1185">Reference proteome</keyword>
<evidence type="ECO:0000313" key="9">
    <source>
        <dbReference type="EMBL" id="CCH76471.1"/>
    </source>
</evidence>
<evidence type="ECO:0000259" key="8">
    <source>
        <dbReference type="PROSITE" id="PS50850"/>
    </source>
</evidence>